<organism evidence="2 4">
    <name type="scientific">Gimesia chilikensis</name>
    <dbReference type="NCBI Taxonomy" id="2605989"/>
    <lineage>
        <taxon>Bacteria</taxon>
        <taxon>Pseudomonadati</taxon>
        <taxon>Planctomycetota</taxon>
        <taxon>Planctomycetia</taxon>
        <taxon>Planctomycetales</taxon>
        <taxon>Planctomycetaceae</taxon>
        <taxon>Gimesia</taxon>
    </lineage>
</organism>
<proteinExistence type="predicted"/>
<evidence type="ECO:0000313" key="3">
    <source>
        <dbReference type="Proteomes" id="UP000320421"/>
    </source>
</evidence>
<evidence type="ECO:0000313" key="2">
    <source>
        <dbReference type="EMBL" id="QDU02389.1"/>
    </source>
</evidence>
<dbReference type="Proteomes" id="UP000320722">
    <property type="component" value="Chromosome"/>
</dbReference>
<accession>A0A517WAW8</accession>
<name>A0A517WAW8_9PLAN</name>
<dbReference type="EMBL" id="CP036347">
    <property type="protein sequence ID" value="QDU02389.1"/>
    <property type="molecule type" value="Genomic_DNA"/>
</dbReference>
<evidence type="ECO:0000313" key="4">
    <source>
        <dbReference type="Proteomes" id="UP000320722"/>
    </source>
</evidence>
<sequence length="58" mass="6803">MDRVANIRRTPRAKRHLSTAFLCLNIPIVHKYTAHRVVSVSVPEQQTPLFYCRRIDNL</sequence>
<dbReference type="Proteomes" id="UP000320421">
    <property type="component" value="Chromosome"/>
</dbReference>
<reference evidence="3 4" key="1">
    <citation type="submission" date="2019-02" db="EMBL/GenBank/DDBJ databases">
        <title>Deep-cultivation of Planctomycetes and their phenomic and genomic characterization uncovers novel biology.</title>
        <authorList>
            <person name="Wiegand S."/>
            <person name="Jogler M."/>
            <person name="Boedeker C."/>
            <person name="Pinto D."/>
            <person name="Vollmers J."/>
            <person name="Rivas-Marin E."/>
            <person name="Kohn T."/>
            <person name="Peeters S.H."/>
            <person name="Heuer A."/>
            <person name="Rast P."/>
            <person name="Oberbeckmann S."/>
            <person name="Bunk B."/>
            <person name="Jeske O."/>
            <person name="Meyerdierks A."/>
            <person name="Storesund J.E."/>
            <person name="Kallscheuer N."/>
            <person name="Luecker S."/>
            <person name="Lage O.M."/>
            <person name="Pohl T."/>
            <person name="Merkel B.J."/>
            <person name="Hornburger P."/>
            <person name="Mueller R.-W."/>
            <person name="Bruemmer F."/>
            <person name="Labrenz M."/>
            <person name="Spormann A.M."/>
            <person name="Op den Camp H."/>
            <person name="Overmann J."/>
            <person name="Amann R."/>
            <person name="Jetten M.S.M."/>
            <person name="Mascher T."/>
            <person name="Medema M.H."/>
            <person name="Devos D.P."/>
            <person name="Kaster A.-K."/>
            <person name="Ovreas L."/>
            <person name="Rohde M."/>
            <person name="Galperin M.Y."/>
            <person name="Jogler C."/>
        </authorList>
    </citation>
    <scope>NUCLEOTIDE SEQUENCE [LARGE SCALE GENOMIC DNA]</scope>
    <source>
        <strain evidence="1 3">HG66A1</strain>
        <strain evidence="2 4">V6</strain>
    </source>
</reference>
<dbReference type="AlphaFoldDB" id="A0A517WAW8"/>
<keyword evidence="3" id="KW-1185">Reference proteome</keyword>
<protein>
    <submittedName>
        <fullName evidence="2">Uncharacterized protein</fullName>
    </submittedName>
</protein>
<dbReference type="EMBL" id="CP036266">
    <property type="protein sequence ID" value="QDT20293.1"/>
    <property type="molecule type" value="Genomic_DNA"/>
</dbReference>
<accession>A0A517PLP2</accession>
<evidence type="ECO:0000313" key="1">
    <source>
        <dbReference type="EMBL" id="QDT20293.1"/>
    </source>
</evidence>
<gene>
    <name evidence="1" type="ORF">HG66A1_20780</name>
    <name evidence="2" type="ORF">V6x_20920</name>
</gene>